<feature type="transmembrane region" description="Helical" evidence="16">
    <location>
        <begin position="20"/>
        <end position="42"/>
    </location>
</feature>
<dbReference type="InterPro" id="IPR050482">
    <property type="entry name" value="Sensor_HK_TwoCompSys"/>
</dbReference>
<dbReference type="PANTHER" id="PTHR24421:SF10">
    <property type="entry name" value="NITRATE_NITRITE SENSOR PROTEIN NARQ"/>
    <property type="match status" value="1"/>
</dbReference>
<dbReference type="Gene3D" id="1.20.5.1930">
    <property type="match status" value="1"/>
</dbReference>
<evidence type="ECO:0000256" key="10">
    <source>
        <dbReference type="ARBA" id="ARBA00022840"/>
    </source>
</evidence>
<reference evidence="19 20" key="1">
    <citation type="submission" date="2018-06" db="EMBL/GenBank/DDBJ databases">
        <authorList>
            <consortium name="Pathogen Informatics"/>
            <person name="Doyle S."/>
        </authorList>
    </citation>
    <scope>NUCLEOTIDE SEQUENCE [LARGE SCALE GENOMIC DNA]</scope>
    <source>
        <strain evidence="19 20">NCTC11188</strain>
    </source>
</reference>
<keyword evidence="12 14" id="KW-0902">Two-component regulatory system</keyword>
<dbReference type="Pfam" id="PF07730">
    <property type="entry name" value="HisKA_3"/>
    <property type="match status" value="1"/>
</dbReference>
<dbReference type="InterPro" id="IPR036890">
    <property type="entry name" value="HATPase_C_sf"/>
</dbReference>
<dbReference type="InterPro" id="IPR003660">
    <property type="entry name" value="HAMP_dom"/>
</dbReference>
<dbReference type="NCBIfam" id="NF008184">
    <property type="entry name" value="PRK10935.1"/>
    <property type="match status" value="1"/>
</dbReference>
<proteinExistence type="predicted"/>
<comment type="subcellular location">
    <subcellularLocation>
        <location evidence="2">Cell inner membrane</location>
        <topology evidence="2">Multi-pass membrane protein</topology>
    </subcellularLocation>
</comment>
<evidence type="ECO:0000256" key="8">
    <source>
        <dbReference type="ARBA" id="ARBA00022741"/>
    </source>
</evidence>
<dbReference type="SUPFAM" id="SSF55874">
    <property type="entry name" value="ATPase domain of HSP90 chaperone/DNA topoisomerase II/histidine kinase"/>
    <property type="match status" value="1"/>
</dbReference>
<keyword evidence="10 14" id="KW-0067">ATP-binding</keyword>
<keyword evidence="4 14" id="KW-0997">Cell inner membrane</keyword>
<keyword evidence="15" id="KW-0175">Coiled coil</keyword>
<keyword evidence="6 14" id="KW-0808">Transferase</keyword>
<dbReference type="PROSITE" id="PS50885">
    <property type="entry name" value="HAMP"/>
    <property type="match status" value="1"/>
</dbReference>
<evidence type="ECO:0000313" key="20">
    <source>
        <dbReference type="Proteomes" id="UP000255113"/>
    </source>
</evidence>
<dbReference type="GO" id="GO:0046983">
    <property type="term" value="F:protein dimerization activity"/>
    <property type="evidence" value="ECO:0007669"/>
    <property type="project" value="UniProtKB-UniRule"/>
</dbReference>
<sequence>MPLPSVNIVKNKKHSVATKIANYLLLIIIFAAFISLLSLIVMQSNKSDAELINVSGSLRMQSYRILYEIEHEPQLVAENLQQYRATLYSSTLADINQQFFVPSDVKQAYKNLVARWETMEVYAKQLDYQAYQKEVKNYVEQVDQFVYNLQEFAEKKHDFAVLFILFTMLSIVAMVSYVVWFTKKQMVRPLEKLALASTQVQIGQFNHIPLDVNNDDEIGRLSSVFTQMASDLQKLYAGLEEKVNEKTQKLSQANRSLSMLYQCSQLVTTNNIDPTVLKQVLNQIKVNEHLRYIELSVYGAEHWHIYLGENDANFSLQKTDLCVEGDKLGTLYWQAGLPCPDLRTMHNVSQMLSRSLYFHHTQRQQQQLLLMEERSIIARELHDSLAQVLAYLQIQLTLLKHNLNKEGEQNKEKSLTIIKDFEQALNDGYVQLRELLATFRLTVQEANLQLALEQVIDSLRNQTEMKMRVECSLPSHTFNAQQLVHALQIVREAALNAIKHSQGTEIEVIAHTNDDGEYELLVRDNGVGIPSLDEPAGHYGLNIMNERSAQLNAILRINNRPEGGTEVKITLPNKL</sequence>
<dbReference type="Gene3D" id="1.20.120.960">
    <property type="entry name" value="Histidine kinase NarX, sensor domain"/>
    <property type="match status" value="1"/>
</dbReference>
<dbReference type="SMART" id="SM00304">
    <property type="entry name" value="HAMP"/>
    <property type="match status" value="1"/>
</dbReference>
<evidence type="ECO:0000256" key="12">
    <source>
        <dbReference type="ARBA" id="ARBA00023012"/>
    </source>
</evidence>
<dbReference type="SUPFAM" id="SSF158472">
    <property type="entry name" value="HAMP domain-like"/>
    <property type="match status" value="1"/>
</dbReference>
<evidence type="ECO:0000256" key="15">
    <source>
        <dbReference type="SAM" id="Coils"/>
    </source>
</evidence>
<dbReference type="PROSITE" id="PS50109">
    <property type="entry name" value="HIS_KIN"/>
    <property type="match status" value="1"/>
</dbReference>
<dbReference type="CDD" id="cd16917">
    <property type="entry name" value="HATPase_UhpB-NarQ-NarX-like"/>
    <property type="match status" value="1"/>
</dbReference>
<evidence type="ECO:0000256" key="16">
    <source>
        <dbReference type="SAM" id="Phobius"/>
    </source>
</evidence>
<dbReference type="Pfam" id="PF13675">
    <property type="entry name" value="PilJ"/>
    <property type="match status" value="1"/>
</dbReference>
<keyword evidence="11 16" id="KW-1133">Transmembrane helix</keyword>
<comment type="catalytic activity">
    <reaction evidence="1 14">
        <text>ATP + protein L-histidine = ADP + protein N-phospho-L-histidine.</text>
        <dbReference type="EC" id="2.7.13.3"/>
    </reaction>
</comment>
<dbReference type="Pfam" id="PF00672">
    <property type="entry name" value="HAMP"/>
    <property type="match status" value="1"/>
</dbReference>
<evidence type="ECO:0000259" key="18">
    <source>
        <dbReference type="PROSITE" id="PS50885"/>
    </source>
</evidence>
<dbReference type="Proteomes" id="UP000255113">
    <property type="component" value="Unassembled WGS sequence"/>
</dbReference>
<dbReference type="InterPro" id="IPR011712">
    <property type="entry name" value="Sig_transdc_His_kin_sub3_dim/P"/>
</dbReference>
<organism evidence="19 20">
    <name type="scientific">Avibacterium gallinarum</name>
    <name type="common">Pasteurella gallinarum</name>
    <dbReference type="NCBI Taxonomy" id="755"/>
    <lineage>
        <taxon>Bacteria</taxon>
        <taxon>Pseudomonadati</taxon>
        <taxon>Pseudomonadota</taxon>
        <taxon>Gammaproteobacteria</taxon>
        <taxon>Pasteurellales</taxon>
        <taxon>Pasteurellaceae</taxon>
        <taxon>Avibacterium</taxon>
    </lineage>
</organism>
<keyword evidence="9 14" id="KW-0418">Kinase</keyword>
<evidence type="ECO:0000256" key="5">
    <source>
        <dbReference type="ARBA" id="ARBA00022553"/>
    </source>
</evidence>
<dbReference type="GO" id="GO:0005886">
    <property type="term" value="C:plasma membrane"/>
    <property type="evidence" value="ECO:0007669"/>
    <property type="project" value="UniProtKB-SubCell"/>
</dbReference>
<gene>
    <name evidence="19" type="primary">narQ</name>
    <name evidence="19" type="ORF">NCTC11188_02024</name>
</gene>
<evidence type="ECO:0000256" key="2">
    <source>
        <dbReference type="ARBA" id="ARBA00004429"/>
    </source>
</evidence>
<keyword evidence="8 14" id="KW-0547">Nucleotide-binding</keyword>
<evidence type="ECO:0000256" key="7">
    <source>
        <dbReference type="ARBA" id="ARBA00022692"/>
    </source>
</evidence>
<evidence type="ECO:0000259" key="17">
    <source>
        <dbReference type="PROSITE" id="PS50109"/>
    </source>
</evidence>
<feature type="domain" description="Histidine kinase" evidence="17">
    <location>
        <begin position="376"/>
        <end position="575"/>
    </location>
</feature>
<dbReference type="EC" id="2.7.13.3" evidence="14"/>
<dbReference type="InterPro" id="IPR029095">
    <property type="entry name" value="NarX-like_N"/>
</dbReference>
<dbReference type="Pfam" id="PF02518">
    <property type="entry name" value="HATPase_c"/>
    <property type="match status" value="1"/>
</dbReference>
<dbReference type="EMBL" id="UGSQ01000003">
    <property type="protein sequence ID" value="SUB28050.1"/>
    <property type="molecule type" value="Genomic_DNA"/>
</dbReference>
<evidence type="ECO:0000256" key="4">
    <source>
        <dbReference type="ARBA" id="ARBA00022519"/>
    </source>
</evidence>
<dbReference type="InterPro" id="IPR042295">
    <property type="entry name" value="NarX-like_N_sf"/>
</dbReference>
<dbReference type="SMART" id="SM00387">
    <property type="entry name" value="HATPase_c"/>
    <property type="match status" value="1"/>
</dbReference>
<dbReference type="Gene3D" id="6.10.340.10">
    <property type="match status" value="1"/>
</dbReference>
<evidence type="ECO:0000313" key="19">
    <source>
        <dbReference type="EMBL" id="SUB28050.1"/>
    </source>
</evidence>
<dbReference type="CDD" id="cd06225">
    <property type="entry name" value="HAMP"/>
    <property type="match status" value="1"/>
</dbReference>
<dbReference type="InterPro" id="IPR005467">
    <property type="entry name" value="His_kinase_dom"/>
</dbReference>
<evidence type="ECO:0000256" key="1">
    <source>
        <dbReference type="ARBA" id="ARBA00000085"/>
    </source>
</evidence>
<evidence type="ECO:0000256" key="13">
    <source>
        <dbReference type="ARBA" id="ARBA00023136"/>
    </source>
</evidence>
<dbReference type="PANTHER" id="PTHR24421">
    <property type="entry name" value="NITRATE/NITRITE SENSOR PROTEIN NARX-RELATED"/>
    <property type="match status" value="1"/>
</dbReference>
<keyword evidence="13 14" id="KW-0472">Membrane</keyword>
<evidence type="ECO:0000256" key="14">
    <source>
        <dbReference type="PIRNR" id="PIRNR003167"/>
    </source>
</evidence>
<evidence type="ECO:0000256" key="3">
    <source>
        <dbReference type="ARBA" id="ARBA00022475"/>
    </source>
</evidence>
<evidence type="ECO:0000256" key="6">
    <source>
        <dbReference type="ARBA" id="ARBA00022679"/>
    </source>
</evidence>
<feature type="transmembrane region" description="Helical" evidence="16">
    <location>
        <begin position="159"/>
        <end position="180"/>
    </location>
</feature>
<name>A0A379B042_AVIGA</name>
<protein>
    <recommendedName>
        <fullName evidence="14">Sensor protein</fullName>
        <ecNumber evidence="14">2.7.13.3</ecNumber>
    </recommendedName>
</protein>
<dbReference type="AlphaFoldDB" id="A0A379B042"/>
<dbReference type="InterPro" id="IPR003594">
    <property type="entry name" value="HATPase_dom"/>
</dbReference>
<evidence type="ECO:0000256" key="11">
    <source>
        <dbReference type="ARBA" id="ARBA00022989"/>
    </source>
</evidence>
<keyword evidence="3 14" id="KW-1003">Cell membrane</keyword>
<feature type="domain" description="HAMP" evidence="18">
    <location>
        <begin position="184"/>
        <end position="237"/>
    </location>
</feature>
<dbReference type="CDD" id="cd22899">
    <property type="entry name" value="NarQ_sensor"/>
    <property type="match status" value="1"/>
</dbReference>
<feature type="coiled-coil region" evidence="15">
    <location>
        <begin position="229"/>
        <end position="256"/>
    </location>
</feature>
<dbReference type="GO" id="GO:0000155">
    <property type="term" value="F:phosphorelay sensor kinase activity"/>
    <property type="evidence" value="ECO:0007669"/>
    <property type="project" value="UniProtKB-UniRule"/>
</dbReference>
<evidence type="ECO:0000256" key="9">
    <source>
        <dbReference type="ARBA" id="ARBA00022777"/>
    </source>
</evidence>
<accession>A0A379B042</accession>
<keyword evidence="7 16" id="KW-0812">Transmembrane</keyword>
<dbReference type="Gene3D" id="3.30.565.10">
    <property type="entry name" value="Histidine kinase-like ATPase, C-terminal domain"/>
    <property type="match status" value="1"/>
</dbReference>
<dbReference type="GO" id="GO:0005524">
    <property type="term" value="F:ATP binding"/>
    <property type="evidence" value="ECO:0007669"/>
    <property type="project" value="UniProtKB-UniRule"/>
</dbReference>
<dbReference type="InterPro" id="IPR016380">
    <property type="entry name" value="Sig_transdc_His_kin_NarX/NarQ"/>
</dbReference>
<keyword evidence="5" id="KW-0597">Phosphoprotein</keyword>
<dbReference type="PIRSF" id="PIRSF003167">
    <property type="entry name" value="STHK_NarX/NarQ"/>
    <property type="match status" value="1"/>
</dbReference>